<evidence type="ECO:0000313" key="2">
    <source>
        <dbReference type="EMBL" id="SEH13260.1"/>
    </source>
</evidence>
<dbReference type="OrthoDB" id="351228at2157"/>
<name>A0A1H6FSP1_9EURY</name>
<gene>
    <name evidence="2" type="ORF">SAMN04487967_1252</name>
</gene>
<keyword evidence="3" id="KW-1185">Reference proteome</keyword>
<dbReference type="AlphaFoldDB" id="A0A1H6FSP1"/>
<dbReference type="Proteomes" id="UP000199112">
    <property type="component" value="Unassembled WGS sequence"/>
</dbReference>
<accession>A0A1H6FSP1</accession>
<evidence type="ECO:0000313" key="3">
    <source>
        <dbReference type="Proteomes" id="UP000199112"/>
    </source>
</evidence>
<organism evidence="2 3">
    <name type="scientific">Natronorubrum sediminis</name>
    <dbReference type="NCBI Taxonomy" id="640943"/>
    <lineage>
        <taxon>Archaea</taxon>
        <taxon>Methanobacteriati</taxon>
        <taxon>Methanobacteriota</taxon>
        <taxon>Stenosarchaea group</taxon>
        <taxon>Halobacteria</taxon>
        <taxon>Halobacteriales</taxon>
        <taxon>Natrialbaceae</taxon>
        <taxon>Natronorubrum</taxon>
    </lineage>
</organism>
<dbReference type="EMBL" id="FNWL01000001">
    <property type="protein sequence ID" value="SEH13260.1"/>
    <property type="molecule type" value="Genomic_DNA"/>
</dbReference>
<proteinExistence type="predicted"/>
<dbReference type="Pfam" id="PF26438">
    <property type="entry name" value="DUF8108_N"/>
    <property type="match status" value="1"/>
</dbReference>
<reference evidence="3" key="1">
    <citation type="submission" date="2016-10" db="EMBL/GenBank/DDBJ databases">
        <authorList>
            <person name="Varghese N."/>
            <person name="Submissions S."/>
        </authorList>
    </citation>
    <scope>NUCLEOTIDE SEQUENCE [LARGE SCALE GENOMIC DNA]</scope>
    <source>
        <strain evidence="3">CGMCC 1.8981</strain>
    </source>
</reference>
<protein>
    <recommendedName>
        <fullName evidence="1">DUF8108 domain-containing protein</fullName>
    </recommendedName>
</protein>
<sequence>MGMFELESEPGEHDIFKPCPECSEDKIYRTRESVFDFANGRIFTPFDYYCDSCGYEASKREVVKSFSKLVDDVKSEEKLGLESISDPGLREQVEDRQAEGWEIAEIDQKNERVVMENTSGGTIGGHTLTGLATGLWTFGAGNVAYEKLSKKKNTERIALRSKESVPEESNELKQITDISTKLRELKDLKEEEIITDREFEEKKESLLEEY</sequence>
<evidence type="ECO:0000259" key="1">
    <source>
        <dbReference type="Pfam" id="PF26438"/>
    </source>
</evidence>
<feature type="domain" description="DUF8108" evidence="1">
    <location>
        <begin position="87"/>
        <end position="159"/>
    </location>
</feature>
<dbReference type="RefSeq" id="WP_139305382.1">
    <property type="nucleotide sequence ID" value="NZ_FNWL01000001.1"/>
</dbReference>
<dbReference type="InterPro" id="IPR058962">
    <property type="entry name" value="DUF8108_N"/>
</dbReference>